<name>A0A2P2IYB5_RHIMU</name>
<accession>A0A2P2IYB5</accession>
<sequence length="9" mass="1111">MKVFHSYSL</sequence>
<dbReference type="EMBL" id="GGEC01005719">
    <property type="protein sequence ID" value="MBW86202.1"/>
    <property type="molecule type" value="Transcribed_RNA"/>
</dbReference>
<proteinExistence type="predicted"/>
<evidence type="ECO:0000313" key="1">
    <source>
        <dbReference type="EMBL" id="MBW86202.1"/>
    </source>
</evidence>
<organism evidence="1">
    <name type="scientific">Rhizophora mucronata</name>
    <name type="common">Asiatic mangrove</name>
    <dbReference type="NCBI Taxonomy" id="61149"/>
    <lineage>
        <taxon>Eukaryota</taxon>
        <taxon>Viridiplantae</taxon>
        <taxon>Streptophyta</taxon>
        <taxon>Embryophyta</taxon>
        <taxon>Tracheophyta</taxon>
        <taxon>Spermatophyta</taxon>
        <taxon>Magnoliopsida</taxon>
        <taxon>eudicotyledons</taxon>
        <taxon>Gunneridae</taxon>
        <taxon>Pentapetalae</taxon>
        <taxon>rosids</taxon>
        <taxon>fabids</taxon>
        <taxon>Malpighiales</taxon>
        <taxon>Rhizophoraceae</taxon>
        <taxon>Rhizophora</taxon>
    </lineage>
</organism>
<protein>
    <submittedName>
        <fullName evidence="1">Uncharacterized protein</fullName>
    </submittedName>
</protein>
<reference evidence="1" key="1">
    <citation type="submission" date="2018-02" db="EMBL/GenBank/DDBJ databases">
        <title>Rhizophora mucronata_Transcriptome.</title>
        <authorList>
            <person name="Meera S.P."/>
            <person name="Sreeshan A."/>
            <person name="Augustine A."/>
        </authorList>
    </citation>
    <scope>NUCLEOTIDE SEQUENCE</scope>
    <source>
        <tissue evidence="1">Leaf</tissue>
    </source>
</reference>